<dbReference type="AlphaFoldDB" id="A0A5C1QJW2"/>
<sequence>MKNTVLTTVLFDVDNTLYDAHCGVESAMNSRINEFVSDYLGISRNEVVEKRKQSIPEYGTTLRWLQVCHGLEESSAYMEYVHPKNIDSYLQENPALRKMLEKMPYRLEILTNGPEFHARRVLKALGVNDLFPHLYALEWLGFEGKPYTAAYEKVLAHMGEKASSVLFLDDKEINLEAFSRLGGHGLLVGPDKGSGKFPWIRDILDLEKMLPA</sequence>
<organism evidence="1 2">
    <name type="scientific">Oceanispirochaeta crateris</name>
    <dbReference type="NCBI Taxonomy" id="2518645"/>
    <lineage>
        <taxon>Bacteria</taxon>
        <taxon>Pseudomonadati</taxon>
        <taxon>Spirochaetota</taxon>
        <taxon>Spirochaetia</taxon>
        <taxon>Spirochaetales</taxon>
        <taxon>Spirochaetaceae</taxon>
        <taxon>Oceanispirochaeta</taxon>
    </lineage>
</organism>
<dbReference type="OrthoDB" id="9807630at2"/>
<name>A0A5C1QJW2_9SPIO</name>
<dbReference type="EMBL" id="CP036150">
    <property type="protein sequence ID" value="QEN08415.1"/>
    <property type="molecule type" value="Genomic_DNA"/>
</dbReference>
<dbReference type="SFLD" id="SFLDG01129">
    <property type="entry name" value="C1.5:_HAD__Beta-PGM__Phosphata"/>
    <property type="match status" value="1"/>
</dbReference>
<protein>
    <submittedName>
        <fullName evidence="1">HAD family hydrolase</fullName>
    </submittedName>
</protein>
<gene>
    <name evidence="1" type="ORF">EXM22_10620</name>
</gene>
<dbReference type="NCBIfam" id="TIGR01509">
    <property type="entry name" value="HAD-SF-IA-v3"/>
    <property type="match status" value="1"/>
</dbReference>
<evidence type="ECO:0000313" key="1">
    <source>
        <dbReference type="EMBL" id="QEN08415.1"/>
    </source>
</evidence>
<dbReference type="RefSeq" id="WP_149486496.1">
    <property type="nucleotide sequence ID" value="NZ_CP036150.1"/>
</dbReference>
<dbReference type="InterPro" id="IPR006439">
    <property type="entry name" value="HAD-SF_hydro_IA"/>
</dbReference>
<dbReference type="PRINTS" id="PR00413">
    <property type="entry name" value="HADHALOGNASE"/>
</dbReference>
<accession>A0A5C1QJW2</accession>
<dbReference type="GO" id="GO:0016787">
    <property type="term" value="F:hydrolase activity"/>
    <property type="evidence" value="ECO:0007669"/>
    <property type="project" value="UniProtKB-KW"/>
</dbReference>
<proteinExistence type="predicted"/>
<dbReference type="SFLD" id="SFLDS00003">
    <property type="entry name" value="Haloacid_Dehalogenase"/>
    <property type="match status" value="1"/>
</dbReference>
<evidence type="ECO:0000313" key="2">
    <source>
        <dbReference type="Proteomes" id="UP000324209"/>
    </source>
</evidence>
<keyword evidence="1" id="KW-0378">Hydrolase</keyword>
<dbReference type="Gene3D" id="3.40.50.1000">
    <property type="entry name" value="HAD superfamily/HAD-like"/>
    <property type="match status" value="1"/>
</dbReference>
<dbReference type="PANTHER" id="PTHR12725:SF117">
    <property type="entry name" value="HALOACID DEHALOGENASE-LIKE HYDROLASE"/>
    <property type="match status" value="1"/>
</dbReference>
<keyword evidence="2" id="KW-1185">Reference proteome</keyword>
<dbReference type="SFLD" id="SFLDG01132">
    <property type="entry name" value="C1.5.3:_5'-Nucleotidase_Like"/>
    <property type="match status" value="1"/>
</dbReference>
<dbReference type="PANTHER" id="PTHR12725">
    <property type="entry name" value="HALOACID DEHALOGENASE-LIKE HYDROLASE"/>
    <property type="match status" value="1"/>
</dbReference>
<dbReference type="Proteomes" id="UP000324209">
    <property type="component" value="Chromosome"/>
</dbReference>
<dbReference type="Gene3D" id="1.10.150.450">
    <property type="match status" value="1"/>
</dbReference>
<dbReference type="KEGG" id="ock:EXM22_10620"/>
<dbReference type="Pfam" id="PF00702">
    <property type="entry name" value="Hydrolase"/>
    <property type="match status" value="1"/>
</dbReference>
<dbReference type="InterPro" id="IPR010237">
    <property type="entry name" value="Pyr-5-nucltdase"/>
</dbReference>
<dbReference type="InterPro" id="IPR023214">
    <property type="entry name" value="HAD_sf"/>
</dbReference>
<dbReference type="InterPro" id="IPR036412">
    <property type="entry name" value="HAD-like_sf"/>
</dbReference>
<dbReference type="SUPFAM" id="SSF56784">
    <property type="entry name" value="HAD-like"/>
    <property type="match status" value="1"/>
</dbReference>
<reference evidence="1 2" key="1">
    <citation type="submission" date="2019-02" db="EMBL/GenBank/DDBJ databases">
        <title>Complete Genome Sequence and Methylome Analysis of free living Spirochaetas.</title>
        <authorList>
            <person name="Fomenkov A."/>
            <person name="Dubinina G."/>
            <person name="Leshcheva N."/>
            <person name="Mikheeva N."/>
            <person name="Grabovich M."/>
            <person name="Vincze T."/>
            <person name="Roberts R.J."/>
        </authorList>
    </citation>
    <scope>NUCLEOTIDE SEQUENCE [LARGE SCALE GENOMIC DNA]</scope>
    <source>
        <strain evidence="1 2">K2</strain>
    </source>
</reference>